<proteinExistence type="predicted"/>
<dbReference type="Proteomes" id="UP000436138">
    <property type="component" value="Chromosome"/>
</dbReference>
<reference evidence="2 3" key="1">
    <citation type="submission" date="2019-12" db="EMBL/GenBank/DDBJ databases">
        <title>Streptomyces sp. strain T44 isolated from rhizosphere soil of Broussonetia papyrifera.</title>
        <authorList>
            <person name="Mo P."/>
        </authorList>
    </citation>
    <scope>NUCLEOTIDE SEQUENCE [LARGE SCALE GENOMIC DNA]</scope>
    <source>
        <strain evidence="2 3">T44</strain>
    </source>
</reference>
<dbReference type="RefSeq" id="WP_158918422.1">
    <property type="nucleotide sequence ID" value="NZ_CP047020.1"/>
</dbReference>
<evidence type="ECO:0000256" key="1">
    <source>
        <dbReference type="SAM" id="MobiDB-lite"/>
    </source>
</evidence>
<sequence>MYAPDRRGHGRSRWPGQYAREAMPDDVRALPAAPGLARVDGVGRSPGGLVACLPAQRHPGVVRRPVLEDVCAPVPRDPPRVPAPRPVGELPFGRAMVRATDEQCNAPDPVWRDRMGRIAMPTPEEFLGR</sequence>
<keyword evidence="3" id="KW-1185">Reference proteome</keyword>
<dbReference type="SUPFAM" id="SSF53474">
    <property type="entry name" value="alpha/beta-Hydrolases"/>
    <property type="match status" value="1"/>
</dbReference>
<dbReference type="EMBL" id="CP047020">
    <property type="protein sequence ID" value="QHA02934.1"/>
    <property type="molecule type" value="Genomic_DNA"/>
</dbReference>
<feature type="region of interest" description="Disordered" evidence="1">
    <location>
        <begin position="1"/>
        <end position="20"/>
    </location>
</feature>
<evidence type="ECO:0000313" key="3">
    <source>
        <dbReference type="Proteomes" id="UP000436138"/>
    </source>
</evidence>
<evidence type="ECO:0008006" key="4">
    <source>
        <dbReference type="Google" id="ProtNLM"/>
    </source>
</evidence>
<dbReference type="KEGG" id="sbro:GQF42_06225"/>
<accession>A0A6I6MV81</accession>
<dbReference type="AlphaFoldDB" id="A0A6I6MV81"/>
<dbReference type="InterPro" id="IPR029058">
    <property type="entry name" value="AB_hydrolase_fold"/>
</dbReference>
<name>A0A6I6MV81_9ACTN</name>
<dbReference type="Gene3D" id="3.40.50.1820">
    <property type="entry name" value="alpha/beta hydrolase"/>
    <property type="match status" value="1"/>
</dbReference>
<gene>
    <name evidence="2" type="ORF">GQF42_06225</name>
</gene>
<organism evidence="2 3">
    <name type="scientific">Streptomyces broussonetiae</name>
    <dbReference type="NCBI Taxonomy" id="2686304"/>
    <lineage>
        <taxon>Bacteria</taxon>
        <taxon>Bacillati</taxon>
        <taxon>Actinomycetota</taxon>
        <taxon>Actinomycetes</taxon>
        <taxon>Kitasatosporales</taxon>
        <taxon>Streptomycetaceae</taxon>
        <taxon>Streptomyces</taxon>
    </lineage>
</organism>
<evidence type="ECO:0000313" key="2">
    <source>
        <dbReference type="EMBL" id="QHA02934.1"/>
    </source>
</evidence>
<protein>
    <recommendedName>
        <fullName evidence="4">Alpha/beta fold hydrolase</fullName>
    </recommendedName>
</protein>